<dbReference type="SUPFAM" id="SSF56672">
    <property type="entry name" value="DNA/RNA polymerases"/>
    <property type="match status" value="1"/>
</dbReference>
<dbReference type="InterPro" id="IPR043502">
    <property type="entry name" value="DNA/RNA_pol_sf"/>
</dbReference>
<dbReference type="PROSITE" id="PS50173">
    <property type="entry name" value="UMUC"/>
    <property type="match status" value="1"/>
</dbReference>
<reference evidence="3 4" key="1">
    <citation type="submission" date="2018-10" db="EMBL/GenBank/DDBJ databases">
        <title>Genome Sequencing of Pantoea dispersa DSM 32899.</title>
        <authorList>
            <person name="Nawrath M."/>
            <person name="Ottenheim C."/>
            <person name="Wilm A."/>
            <person name="Zimmermann W."/>
            <person name="Wu J.C."/>
        </authorList>
    </citation>
    <scope>NUCLEOTIDE SEQUENCE [LARGE SCALE GENOMIC DNA]</scope>
    <source>
        <strain evidence="3 4">DSM 32899</strain>
        <plasmid evidence="3 4">unnamed2</plasmid>
    </source>
</reference>
<dbReference type="EMBL" id="CP032704">
    <property type="protein sequence ID" value="QDY44345.1"/>
    <property type="molecule type" value="Genomic_DNA"/>
</dbReference>
<organism evidence="3 4">
    <name type="scientific">Candidatus Pantoea soli</name>
    <dbReference type="NCBI Taxonomy" id="3098669"/>
    <lineage>
        <taxon>Bacteria</taxon>
        <taxon>Pseudomonadati</taxon>
        <taxon>Pseudomonadota</taxon>
        <taxon>Gammaproteobacteria</taxon>
        <taxon>Enterobacterales</taxon>
        <taxon>Erwiniaceae</taxon>
        <taxon>Pantoea</taxon>
    </lineage>
</organism>
<evidence type="ECO:0000256" key="1">
    <source>
        <dbReference type="ARBA" id="ARBA00010945"/>
    </source>
</evidence>
<keyword evidence="4" id="KW-1185">Reference proteome</keyword>
<sequence>MPLEEFGHQMRNRVRQETGLTIGVGFGPTKTLANHAAKKWSKTNGEVDLSSPVRQRKLMALINISEVWGVGGKIRKRLRGLKANGTRPYVSGVTV</sequence>
<gene>
    <name evidence="3" type="ORF">D8B20_20710</name>
</gene>
<evidence type="ECO:0000259" key="2">
    <source>
        <dbReference type="PROSITE" id="PS50173"/>
    </source>
</evidence>
<keyword evidence="3" id="KW-0614">Plasmid</keyword>
<geneLocation type="plasmid" evidence="3 4">
    <name>unnamed2</name>
</geneLocation>
<comment type="similarity">
    <text evidence="1">Belongs to the DNA polymerase type-Y family.</text>
</comment>
<proteinExistence type="inferred from homology"/>
<dbReference type="Proteomes" id="UP000319411">
    <property type="component" value="Plasmid unnamed2"/>
</dbReference>
<evidence type="ECO:0000313" key="4">
    <source>
        <dbReference type="Proteomes" id="UP000319411"/>
    </source>
</evidence>
<dbReference type="Gene3D" id="3.30.70.270">
    <property type="match status" value="1"/>
</dbReference>
<evidence type="ECO:0000313" key="3">
    <source>
        <dbReference type="EMBL" id="QDY44345.1"/>
    </source>
</evidence>
<dbReference type="GO" id="GO:0006281">
    <property type="term" value="P:DNA repair"/>
    <property type="evidence" value="ECO:0007669"/>
    <property type="project" value="InterPro"/>
</dbReference>
<dbReference type="AlphaFoldDB" id="A0A518XJJ2"/>
<dbReference type="InterPro" id="IPR043128">
    <property type="entry name" value="Rev_trsase/Diguanyl_cyclase"/>
</dbReference>
<dbReference type="InterPro" id="IPR001126">
    <property type="entry name" value="UmuC"/>
</dbReference>
<name>A0A518XJJ2_9GAMM</name>
<dbReference type="KEGG" id="pdis:D8B20_20710"/>
<feature type="domain" description="UmuC" evidence="2">
    <location>
        <begin position="1"/>
        <end position="71"/>
    </location>
</feature>
<protein>
    <recommendedName>
        <fullName evidence="2">UmuC domain-containing protein</fullName>
    </recommendedName>
</protein>
<accession>A0A518XJJ2</accession>